<dbReference type="AlphaFoldDB" id="A0A9D2NR24"/>
<organism evidence="1 2">
    <name type="scientific">Candidatus Merdibacter merdavium</name>
    <dbReference type="NCBI Taxonomy" id="2838692"/>
    <lineage>
        <taxon>Bacteria</taxon>
        <taxon>Bacillati</taxon>
        <taxon>Bacillota</taxon>
        <taxon>Erysipelotrichia</taxon>
        <taxon>Erysipelotrichales</taxon>
        <taxon>Erysipelotrichaceae</taxon>
        <taxon>Merdibacter</taxon>
    </lineage>
</organism>
<evidence type="ECO:0000313" key="1">
    <source>
        <dbReference type="EMBL" id="HJC36427.1"/>
    </source>
</evidence>
<evidence type="ECO:0000313" key="2">
    <source>
        <dbReference type="Proteomes" id="UP000823896"/>
    </source>
</evidence>
<dbReference type="EMBL" id="DWWM01000028">
    <property type="protein sequence ID" value="HJC36427.1"/>
    <property type="molecule type" value="Genomic_DNA"/>
</dbReference>
<proteinExistence type="predicted"/>
<evidence type="ECO:0008006" key="3">
    <source>
        <dbReference type="Google" id="ProtNLM"/>
    </source>
</evidence>
<reference evidence="1" key="2">
    <citation type="submission" date="2021-04" db="EMBL/GenBank/DDBJ databases">
        <authorList>
            <person name="Gilroy R."/>
        </authorList>
    </citation>
    <scope>NUCLEOTIDE SEQUENCE</scope>
    <source>
        <strain evidence="1">CHK187-11901</strain>
    </source>
</reference>
<dbReference type="Proteomes" id="UP000823896">
    <property type="component" value="Unassembled WGS sequence"/>
</dbReference>
<dbReference type="PROSITE" id="PS51257">
    <property type="entry name" value="PROKAR_LIPOPROTEIN"/>
    <property type="match status" value="1"/>
</dbReference>
<name>A0A9D2NR24_9FIRM</name>
<comment type="caution">
    <text evidence="1">The sequence shown here is derived from an EMBL/GenBank/DDBJ whole genome shotgun (WGS) entry which is preliminary data.</text>
</comment>
<sequence>MKDKIMVLFAILLAISGCVSTDTLDLTRYQMMEVKMTSAQGVKEAVGDEEDIDELNELLHQLDLKETSASIENGWQISCTLSNTERSLDVSVLNDHIMIGDRCYQVSRDDDRLRLVSYFDAMFNEKT</sequence>
<gene>
    <name evidence="1" type="ORF">H9702_04770</name>
</gene>
<accession>A0A9D2NR24</accession>
<reference evidence="1" key="1">
    <citation type="journal article" date="2021" name="PeerJ">
        <title>Extensive microbial diversity within the chicken gut microbiome revealed by metagenomics and culture.</title>
        <authorList>
            <person name="Gilroy R."/>
            <person name="Ravi A."/>
            <person name="Getino M."/>
            <person name="Pursley I."/>
            <person name="Horton D.L."/>
            <person name="Alikhan N.F."/>
            <person name="Baker D."/>
            <person name="Gharbi K."/>
            <person name="Hall N."/>
            <person name="Watson M."/>
            <person name="Adriaenssens E.M."/>
            <person name="Foster-Nyarko E."/>
            <person name="Jarju S."/>
            <person name="Secka A."/>
            <person name="Antonio M."/>
            <person name="Oren A."/>
            <person name="Chaudhuri R.R."/>
            <person name="La Ragione R."/>
            <person name="Hildebrand F."/>
            <person name="Pallen M.J."/>
        </authorList>
    </citation>
    <scope>NUCLEOTIDE SEQUENCE</scope>
    <source>
        <strain evidence="1">CHK187-11901</strain>
    </source>
</reference>
<protein>
    <recommendedName>
        <fullName evidence="3">Lipoprotein</fullName>
    </recommendedName>
</protein>